<evidence type="ECO:0000256" key="1">
    <source>
        <dbReference type="SAM" id="Coils"/>
    </source>
</evidence>
<gene>
    <name evidence="2" type="ORF">UFOVP120_41</name>
</gene>
<keyword evidence="1" id="KW-0175">Coiled coil</keyword>
<protein>
    <submittedName>
        <fullName evidence="2">Uncharacterized protein</fullName>
    </submittedName>
</protein>
<feature type="coiled-coil region" evidence="1">
    <location>
        <begin position="24"/>
        <end position="51"/>
    </location>
</feature>
<evidence type="ECO:0000313" key="2">
    <source>
        <dbReference type="EMBL" id="CAB4130883.1"/>
    </source>
</evidence>
<name>A0A6J5LC04_9CAUD</name>
<accession>A0A6J5LC04</accession>
<organism evidence="2">
    <name type="scientific">uncultured Caudovirales phage</name>
    <dbReference type="NCBI Taxonomy" id="2100421"/>
    <lineage>
        <taxon>Viruses</taxon>
        <taxon>Duplodnaviria</taxon>
        <taxon>Heunggongvirae</taxon>
        <taxon>Uroviricota</taxon>
        <taxon>Caudoviricetes</taxon>
        <taxon>Peduoviridae</taxon>
        <taxon>Maltschvirus</taxon>
        <taxon>Maltschvirus maltsch</taxon>
    </lineage>
</organism>
<sequence length="71" mass="8255">MATMLFFAPLLLRRRRVIEGFGDIGELYDELDAAKKRIEKLEAALREIAYMEPEDKYWPGRIARKALDDAP</sequence>
<dbReference type="EMBL" id="LR796242">
    <property type="protein sequence ID" value="CAB4130883.1"/>
    <property type="molecule type" value="Genomic_DNA"/>
</dbReference>
<reference evidence="2" key="1">
    <citation type="submission" date="2020-04" db="EMBL/GenBank/DDBJ databases">
        <authorList>
            <person name="Chiriac C."/>
            <person name="Salcher M."/>
            <person name="Ghai R."/>
            <person name="Kavagutti S V."/>
        </authorList>
    </citation>
    <scope>NUCLEOTIDE SEQUENCE</scope>
</reference>
<proteinExistence type="predicted"/>